<keyword evidence="2 5" id="KW-0812">Transmembrane</keyword>
<comment type="caution">
    <text evidence="6">The sequence shown here is derived from an EMBL/GenBank/DDBJ whole genome shotgun (WGS) entry which is preliminary data.</text>
</comment>
<evidence type="ECO:0000256" key="4">
    <source>
        <dbReference type="ARBA" id="ARBA00023136"/>
    </source>
</evidence>
<dbReference type="Proteomes" id="UP000248882">
    <property type="component" value="Unassembled WGS sequence"/>
</dbReference>
<feature type="transmembrane region" description="Helical" evidence="5">
    <location>
        <begin position="167"/>
        <end position="184"/>
    </location>
</feature>
<evidence type="ECO:0000313" key="7">
    <source>
        <dbReference type="Proteomes" id="UP000248882"/>
    </source>
</evidence>
<feature type="transmembrane region" description="Helical" evidence="5">
    <location>
        <begin position="12"/>
        <end position="33"/>
    </location>
</feature>
<feature type="transmembrane region" description="Helical" evidence="5">
    <location>
        <begin position="45"/>
        <end position="65"/>
    </location>
</feature>
<evidence type="ECO:0000313" key="6">
    <source>
        <dbReference type="EMBL" id="PZX58126.1"/>
    </source>
</evidence>
<name>A0A2W7RG91_9BACT</name>
<dbReference type="PANTHER" id="PTHR42038">
    <property type="match status" value="1"/>
</dbReference>
<comment type="subcellular location">
    <subcellularLocation>
        <location evidence="1">Membrane</location>
        <topology evidence="1">Multi-pass membrane protein</topology>
    </subcellularLocation>
</comment>
<evidence type="ECO:0000256" key="3">
    <source>
        <dbReference type="ARBA" id="ARBA00022989"/>
    </source>
</evidence>
<dbReference type="GO" id="GO:0016020">
    <property type="term" value="C:membrane"/>
    <property type="evidence" value="ECO:0007669"/>
    <property type="project" value="UniProtKB-SubCell"/>
</dbReference>
<gene>
    <name evidence="6" type="ORF">LV85_00312</name>
</gene>
<organism evidence="6 7">
    <name type="scientific">Algoriphagus chordae</name>
    <dbReference type="NCBI Taxonomy" id="237019"/>
    <lineage>
        <taxon>Bacteria</taxon>
        <taxon>Pseudomonadati</taxon>
        <taxon>Bacteroidota</taxon>
        <taxon>Cytophagia</taxon>
        <taxon>Cytophagales</taxon>
        <taxon>Cyclobacteriaceae</taxon>
        <taxon>Algoriphagus</taxon>
    </lineage>
</organism>
<feature type="transmembrane region" description="Helical" evidence="5">
    <location>
        <begin position="190"/>
        <end position="208"/>
    </location>
</feature>
<dbReference type="RefSeq" id="WP_111316406.1">
    <property type="nucleotide sequence ID" value="NZ_QKZT01000001.1"/>
</dbReference>
<evidence type="ECO:0000256" key="5">
    <source>
        <dbReference type="SAM" id="Phobius"/>
    </source>
</evidence>
<feature type="transmembrane region" description="Helical" evidence="5">
    <location>
        <begin position="137"/>
        <end position="155"/>
    </location>
</feature>
<sequence length="222" mass="25744">MKHPWINLETYTITQIIFLAAGTILWIVAYFIIIKNAIRYKKMEMPFLAVCSNIAWEFAWAWLLYTDLGRLFEWGLRVWFFMDVGIFIYTVKYGAKQMGIDIFGKKFVPFLLLLVVWWTPLFYFFETEGLDTKMGTTSAYMITVVMASLFVFNAARKGSGLIGTKQVAWLKFIGNLLMSVFVYLHHPEAHFLHLLTIAVFVLNIIYIIQVSKKSFSNAPSVE</sequence>
<dbReference type="EMBL" id="QKZT01000001">
    <property type="protein sequence ID" value="PZX58126.1"/>
    <property type="molecule type" value="Genomic_DNA"/>
</dbReference>
<dbReference type="InterPro" id="IPR039020">
    <property type="entry name" value="PaxB-like"/>
</dbReference>
<keyword evidence="4 5" id="KW-0472">Membrane</keyword>
<accession>A0A2W7RG91</accession>
<dbReference type="Pfam" id="PF25129">
    <property type="entry name" value="Pyr4-TMTC"/>
    <property type="match status" value="1"/>
</dbReference>
<feature type="transmembrane region" description="Helical" evidence="5">
    <location>
        <begin position="107"/>
        <end position="125"/>
    </location>
</feature>
<evidence type="ECO:0000256" key="1">
    <source>
        <dbReference type="ARBA" id="ARBA00004141"/>
    </source>
</evidence>
<protein>
    <submittedName>
        <fullName evidence="6">Uncharacterized protein</fullName>
    </submittedName>
</protein>
<feature type="transmembrane region" description="Helical" evidence="5">
    <location>
        <begin position="77"/>
        <end position="95"/>
    </location>
</feature>
<reference evidence="6 7" key="1">
    <citation type="submission" date="2018-06" db="EMBL/GenBank/DDBJ databases">
        <title>Genomic Encyclopedia of Archaeal and Bacterial Type Strains, Phase II (KMG-II): from individual species to whole genera.</title>
        <authorList>
            <person name="Goeker M."/>
        </authorList>
    </citation>
    <scope>NUCLEOTIDE SEQUENCE [LARGE SCALE GENOMIC DNA]</scope>
    <source>
        <strain evidence="6 7">DSM 19830</strain>
    </source>
</reference>
<keyword evidence="3 5" id="KW-1133">Transmembrane helix</keyword>
<dbReference type="AlphaFoldDB" id="A0A2W7RG91"/>
<dbReference type="GO" id="GO:0016829">
    <property type="term" value="F:lyase activity"/>
    <property type="evidence" value="ECO:0007669"/>
    <property type="project" value="InterPro"/>
</dbReference>
<dbReference type="PANTHER" id="PTHR42038:SF2">
    <property type="entry name" value="TERPENE CYCLASE AUSL"/>
    <property type="match status" value="1"/>
</dbReference>
<keyword evidence="7" id="KW-1185">Reference proteome</keyword>
<dbReference type="OrthoDB" id="821476at2"/>
<evidence type="ECO:0000256" key="2">
    <source>
        <dbReference type="ARBA" id="ARBA00022692"/>
    </source>
</evidence>
<proteinExistence type="predicted"/>